<dbReference type="EMBL" id="CP033240">
    <property type="protein sequence ID" value="AZF81410.1"/>
    <property type="molecule type" value="Genomic_DNA"/>
</dbReference>
<dbReference type="Proteomes" id="UP000278715">
    <property type="component" value="Chromosome"/>
</dbReference>
<evidence type="ECO:0000313" key="7">
    <source>
        <dbReference type="EMBL" id="AZF76196.1"/>
    </source>
</evidence>
<evidence type="ECO:0000313" key="8">
    <source>
        <dbReference type="EMBL" id="AZF78806.1"/>
    </source>
</evidence>
<name>A0A0E3MG66_SACSO</name>
<evidence type="ECO:0000313" key="12">
    <source>
        <dbReference type="Proteomes" id="UP000033106"/>
    </source>
</evidence>
<dbReference type="EMBL" id="CP033237">
    <property type="protein sequence ID" value="AZF73572.1"/>
    <property type="molecule type" value="Genomic_DNA"/>
</dbReference>
<dbReference type="EMBL" id="CP011056">
    <property type="protein sequence ID" value="AKA76550.1"/>
    <property type="molecule type" value="Genomic_DNA"/>
</dbReference>
<evidence type="ECO:0000313" key="13">
    <source>
        <dbReference type="Proteomes" id="UP000267993"/>
    </source>
</evidence>
<evidence type="ECO:0000313" key="16">
    <source>
        <dbReference type="Proteomes" id="UP000275843"/>
    </source>
</evidence>
<evidence type="ECO:0000313" key="5">
    <source>
        <dbReference type="EMBL" id="AZF70952.1"/>
    </source>
</evidence>
<protein>
    <submittedName>
        <fullName evidence="3">Uncharacterized protein</fullName>
    </submittedName>
</protein>
<dbReference type="EMBL" id="CP033235">
    <property type="protein sequence ID" value="AZF68332.1"/>
    <property type="molecule type" value="Genomic_DNA"/>
</dbReference>
<evidence type="ECO:0000313" key="1">
    <source>
        <dbReference type="EMBL" id="AKA73852.1"/>
    </source>
</evidence>
<evidence type="ECO:0000313" key="18">
    <source>
        <dbReference type="Proteomes" id="UP000282269"/>
    </source>
</evidence>
<evidence type="ECO:0000313" key="14">
    <source>
        <dbReference type="Proteomes" id="UP000273194"/>
    </source>
</evidence>
<reference evidence="3" key="3">
    <citation type="submission" date="2018-10" db="EMBL/GenBank/DDBJ databases">
        <authorList>
            <person name="McCarthy S."/>
            <person name="Gradnigo J."/>
            <person name="Johnson T."/>
            <person name="Payne S."/>
            <person name="Lipzen A."/>
            <person name="Schackwitz W."/>
            <person name="Martin J."/>
            <person name="Moriyama E."/>
            <person name="Blum P."/>
        </authorList>
    </citation>
    <scope>NUCLEOTIDE SEQUENCE</scope>
    <source>
        <strain evidence="1">SARC-B</strain>
        <strain evidence="2">SARC-C</strain>
        <strain evidence="3">SULA</strain>
    </source>
</reference>
<reference evidence="10 11" key="1">
    <citation type="journal article" date="2015" name="Genome Announc.">
        <title>Complete Genome Sequence of Sulfolobus solfataricus Strain 98/2 and Evolved Derivatives.</title>
        <authorList>
            <person name="McCarthy S."/>
            <person name="Gradnigo J."/>
            <person name="Johnson T."/>
            <person name="Payne S."/>
            <person name="Lipzen A."/>
            <person name="Martin J."/>
            <person name="Schackwitz W."/>
            <person name="Moriyama E."/>
            <person name="Blum P."/>
        </authorList>
    </citation>
    <scope>NUCLEOTIDE SEQUENCE [LARGE SCALE GENOMIC DNA]</scope>
    <source>
        <strain evidence="10">98/2 SULC</strain>
        <strain evidence="1">SARC-B</strain>
        <strain evidence="2">SARC-C</strain>
        <strain evidence="3 12">SULA</strain>
        <strain evidence="11">SULB</strain>
    </source>
</reference>
<dbReference type="Proteomes" id="UP000273443">
    <property type="component" value="Chromosome"/>
</dbReference>
<dbReference type="Proteomes" id="UP000033085">
    <property type="component" value="Chromosome"/>
</dbReference>
<evidence type="ECO:0000313" key="11">
    <source>
        <dbReference type="Proteomes" id="UP000033085"/>
    </source>
</evidence>
<dbReference type="Proteomes" id="UP000273194">
    <property type="component" value="Chromosome"/>
</dbReference>
<evidence type="ECO:0000313" key="9">
    <source>
        <dbReference type="EMBL" id="AZF81410.1"/>
    </source>
</evidence>
<dbReference type="PATRIC" id="fig|2287.6.peg.1643"/>
<dbReference type="Proteomes" id="UP000033057">
    <property type="component" value="Chromosome"/>
</dbReference>
<evidence type="ECO:0000313" key="15">
    <source>
        <dbReference type="Proteomes" id="UP000273443"/>
    </source>
</evidence>
<organism evidence="3 12">
    <name type="scientific">Saccharolobus solfataricus</name>
    <name type="common">Sulfolobus solfataricus</name>
    <dbReference type="NCBI Taxonomy" id="2287"/>
    <lineage>
        <taxon>Archaea</taxon>
        <taxon>Thermoproteota</taxon>
        <taxon>Thermoprotei</taxon>
        <taxon>Sulfolobales</taxon>
        <taxon>Sulfolobaceae</taxon>
        <taxon>Saccharolobus</taxon>
    </lineage>
</organism>
<dbReference type="AlphaFoldDB" id="A0A0E3MG66"/>
<evidence type="ECO:0000313" key="17">
    <source>
        <dbReference type="Proteomes" id="UP000278715"/>
    </source>
</evidence>
<dbReference type="Proteomes" id="UP000267993">
    <property type="component" value="Chromosome"/>
</dbReference>
<dbReference type="KEGG" id="ssol:SULB_1594"/>
<accession>A0A0E3MG66</accession>
<reference evidence="13 14" key="2">
    <citation type="journal article" date="2018" name="Proc. Natl. Acad. Sci. U.S.A.">
        <title>Nonmutational mechanism of inheritance in the Archaeon Sulfolobus solfataricus.</title>
        <authorList>
            <person name="Payne S."/>
            <person name="McCarthy S."/>
            <person name="Johnson T."/>
            <person name="North E."/>
            <person name="Blum P."/>
        </authorList>
    </citation>
    <scope>NUCLEOTIDE SEQUENCE [LARGE SCALE GENOMIC DNA]</scope>
    <source>
        <strain evidence="5 13">SARC-H</strain>
        <strain evidence="6 16">SARC-I</strain>
        <strain evidence="8 17">SARC-N</strain>
        <strain evidence="9 18">SARC-O</strain>
        <strain evidence="4 14">SULG</strain>
        <strain evidence="7 15">SULM</strain>
    </source>
</reference>
<dbReference type="EMBL" id="CP033239">
    <property type="protein sequence ID" value="AZF78806.1"/>
    <property type="molecule type" value="Genomic_DNA"/>
</dbReference>
<dbReference type="Proteomes" id="UP000275843">
    <property type="component" value="Chromosome"/>
</dbReference>
<dbReference type="KEGG" id="ssof:SULC_1592"/>
<evidence type="ECO:0000313" key="6">
    <source>
        <dbReference type="EMBL" id="AZF73572.1"/>
    </source>
</evidence>
<dbReference type="EMBL" id="CP033236">
    <property type="protein sequence ID" value="AZF70952.1"/>
    <property type="molecule type" value="Genomic_DNA"/>
</dbReference>
<evidence type="ECO:0000313" key="2">
    <source>
        <dbReference type="EMBL" id="AKA76550.1"/>
    </source>
</evidence>
<evidence type="ECO:0000313" key="4">
    <source>
        <dbReference type="EMBL" id="AZF68332.1"/>
    </source>
</evidence>
<gene>
    <name evidence="3" type="ORF">SULA_1593</name>
    <name evidence="1" type="ORF">SULB_1594</name>
    <name evidence="2" type="ORF">SULC_1592</name>
    <name evidence="4" type="ORF">SULG_07970</name>
    <name evidence="5" type="ORF">SULH_07970</name>
    <name evidence="6" type="ORF">SULI_07970</name>
    <name evidence="7" type="ORF">SULM_07970</name>
    <name evidence="8" type="ORF">SULN_07970</name>
    <name evidence="9" type="ORF">SULO_07980</name>
</gene>
<dbReference type="Proteomes" id="UP000282269">
    <property type="component" value="Chromosome"/>
</dbReference>
<dbReference type="Proteomes" id="UP000033106">
    <property type="component" value="Chromosome"/>
</dbReference>
<evidence type="ECO:0000313" key="3">
    <source>
        <dbReference type="EMBL" id="AKA79243.1"/>
    </source>
</evidence>
<proteinExistence type="predicted"/>
<dbReference type="KEGG" id="ssoa:SULA_1593"/>
<dbReference type="RefSeq" id="WP_009992522.1">
    <property type="nucleotide sequence ID" value="NZ_CP011055.2"/>
</dbReference>
<dbReference type="EMBL" id="CP033238">
    <property type="protein sequence ID" value="AZF76196.1"/>
    <property type="molecule type" value="Genomic_DNA"/>
</dbReference>
<evidence type="ECO:0000313" key="10">
    <source>
        <dbReference type="Proteomes" id="UP000033057"/>
    </source>
</evidence>
<sequence>MIIGIGKSPLADFVNRSFSKYENVYAYPRFFDNKVLLLENRDRAYIHYIKLLIRNIGKVKIALWPDYISYRAAAKIVNLDLLHNINFIVPIHDIKDIEIGEELEAQGFRVFYGYASDNKYRNYELIDFLKIVKGEKWYLGISSKRELKEALTFGFQGMDITGFLLASKNEQRKDPKVLRRNLEDLLRTISKPQGRQSSILEFFR</sequence>
<dbReference type="GeneID" id="38468212"/>
<dbReference type="EMBL" id="CP011057">
    <property type="protein sequence ID" value="AKA79243.1"/>
    <property type="molecule type" value="Genomic_DNA"/>
</dbReference>
<dbReference type="EMBL" id="CP011055">
    <property type="protein sequence ID" value="AKA73852.1"/>
    <property type="molecule type" value="Genomic_DNA"/>
</dbReference>